<sequence length="866" mass="97363">MYECMGYPHVFQKTRHLIANIIVVIGLCFGYNAATAADDAVSTSLITADDNSFAHTQLLDIQKTPTSIDITLNTGEVSIVPLNKGTVEVFYQPDNIRQLPSFAIDRGAIKSVDVSLTPMTYSHSVSGDLGINEGDKKGYKISLPSFDIHVHTSPFKLQYFRDGELLISEAPGLFVHDTMRGFRFAFNEQDLSGDYKPEKIMGGGQRVLGMDRRGHRMPLYNKAHYGYNGKSTQMYFGLPAIMSEKGYAIGFDNSARGTLDIGHTESNILQFDAVGGRTSYLFSAGDNVVNTVKHFVSATGKQPLPPRWALGNYASRFGYRSQAEALNVIEAFQTQDFPIDALVLDLYWFGKDIKGHMGNLSWDLDAFPDPEGMIDTLNRNGVNTILITEPFILSSAKQWASAVKHKALAKNIAGAPRRFDFYFGNTGLVDVFDPAAQDWFWQFYEDLNKQGVAGWWGDLGEPEVHPSDSLHRLNDKYVTADEVHNAYGHQWAKMVYERQRKARPSERPFVMMRAGFLGSQRYGMIPWTGDVERSWAGLRPQVELALQMSMFGLAYTHSDLGGFAGGEQFDPELYIRWMQYGVFQPVYRPHAQDHIAPEPIFHDENTKNIVREFVKLRYRLLPYNYSLSIENALTGMPMMRPLIMHHSDASFNTTSAYLWGEHFLVSPVLKAEATSQMVELPDGIWFDYFSGQRYIGGSARAINTNLETLPVFVKAGSFIPSTKDIPNTRAYSSAQLDITYYADEAAKTSDYRWYDDDGKDPNSLTENAYNQVDFASAHDADSLSFTINGKGLYKGAPKDRTFSFTIRGLHTKPKKVTATNKVNTEQKSKQLNTQWSWDEESQILTFQVTMTTVNDVMSVLVSKNLN</sequence>
<dbReference type="CDD" id="cd14752">
    <property type="entry name" value="GH31_N"/>
    <property type="match status" value="1"/>
</dbReference>
<reference evidence="7" key="1">
    <citation type="journal article" date="2014" name="Int. J. Syst. Evol. Microbiol.">
        <title>Complete genome sequence of Corynebacterium casei LMG S-19264T (=DSM 44701T), isolated from a smear-ripened cheese.</title>
        <authorList>
            <consortium name="US DOE Joint Genome Institute (JGI-PGF)"/>
            <person name="Walter F."/>
            <person name="Albersmeier A."/>
            <person name="Kalinowski J."/>
            <person name="Ruckert C."/>
        </authorList>
    </citation>
    <scope>NUCLEOTIDE SEQUENCE</scope>
    <source>
        <strain evidence="7">NBRC 110023</strain>
    </source>
</reference>
<dbReference type="EMBL" id="BSOT01000005">
    <property type="protein sequence ID" value="GLR69564.1"/>
    <property type="molecule type" value="Genomic_DNA"/>
</dbReference>
<protein>
    <submittedName>
        <fullName evidence="7">Alpha-glucosidase</fullName>
    </submittedName>
</protein>
<dbReference type="InterPro" id="IPR025887">
    <property type="entry name" value="Glyco_hydro_31_N_dom"/>
</dbReference>
<dbReference type="Proteomes" id="UP001156601">
    <property type="component" value="Unassembled WGS sequence"/>
</dbReference>
<comment type="caution">
    <text evidence="7">The sequence shown here is derived from an EMBL/GenBank/DDBJ whole genome shotgun (WGS) entry which is preliminary data.</text>
</comment>
<keyword evidence="2" id="KW-0326">Glycosidase</keyword>
<dbReference type="Pfam" id="PF01055">
    <property type="entry name" value="Glyco_hydro_31_2nd"/>
    <property type="match status" value="1"/>
</dbReference>
<evidence type="ECO:0000259" key="4">
    <source>
        <dbReference type="Pfam" id="PF13802"/>
    </source>
</evidence>
<dbReference type="CDD" id="cd06598">
    <property type="entry name" value="GH31_transferase_CtsZ"/>
    <property type="match status" value="1"/>
</dbReference>
<dbReference type="InterPro" id="IPR000322">
    <property type="entry name" value="Glyco_hydro_31_TIM"/>
</dbReference>
<dbReference type="SUPFAM" id="SSF74650">
    <property type="entry name" value="Galactose mutarotase-like"/>
    <property type="match status" value="1"/>
</dbReference>
<evidence type="ECO:0000259" key="6">
    <source>
        <dbReference type="Pfam" id="PF21365"/>
    </source>
</evidence>
<dbReference type="GO" id="GO:0005975">
    <property type="term" value="P:carbohydrate metabolic process"/>
    <property type="evidence" value="ECO:0007669"/>
    <property type="project" value="InterPro"/>
</dbReference>
<dbReference type="SUPFAM" id="SSF51445">
    <property type="entry name" value="(Trans)glycosidases"/>
    <property type="match status" value="1"/>
</dbReference>
<feature type="domain" description="Glycoside hydrolase family 31 TIM barrel" evidence="3">
    <location>
        <begin position="303"/>
        <end position="627"/>
    </location>
</feature>
<dbReference type="GO" id="GO:0004553">
    <property type="term" value="F:hydrolase activity, hydrolyzing O-glycosyl compounds"/>
    <property type="evidence" value="ECO:0007669"/>
    <property type="project" value="InterPro"/>
</dbReference>
<dbReference type="Gene3D" id="2.60.40.1760">
    <property type="entry name" value="glycosyl hydrolase (family 31)"/>
    <property type="match status" value="1"/>
</dbReference>
<evidence type="ECO:0000256" key="1">
    <source>
        <dbReference type="ARBA" id="ARBA00007806"/>
    </source>
</evidence>
<reference evidence="7" key="2">
    <citation type="submission" date="2023-01" db="EMBL/GenBank/DDBJ databases">
        <title>Draft genome sequence of Agaribacter marinus strain NBRC 110023.</title>
        <authorList>
            <person name="Sun Q."/>
            <person name="Mori K."/>
        </authorList>
    </citation>
    <scope>NUCLEOTIDE SEQUENCE</scope>
    <source>
        <strain evidence="7">NBRC 110023</strain>
    </source>
</reference>
<dbReference type="InterPro" id="IPR033403">
    <property type="entry name" value="DUF5110"/>
</dbReference>
<dbReference type="InterPro" id="IPR013780">
    <property type="entry name" value="Glyco_hydro_b"/>
</dbReference>
<dbReference type="PANTHER" id="PTHR43863">
    <property type="entry name" value="HYDROLASE, PUTATIVE (AFU_ORTHOLOGUE AFUA_1G03140)-RELATED"/>
    <property type="match status" value="1"/>
</dbReference>
<evidence type="ECO:0000256" key="2">
    <source>
        <dbReference type="RuleBase" id="RU361185"/>
    </source>
</evidence>
<feature type="domain" description="DUF5110" evidence="5">
    <location>
        <begin position="736"/>
        <end position="808"/>
    </location>
</feature>
<keyword evidence="8" id="KW-1185">Reference proteome</keyword>
<name>A0AA37SWA7_9ALTE</name>
<evidence type="ECO:0000313" key="7">
    <source>
        <dbReference type="EMBL" id="GLR69564.1"/>
    </source>
</evidence>
<evidence type="ECO:0000313" key="8">
    <source>
        <dbReference type="Proteomes" id="UP001156601"/>
    </source>
</evidence>
<evidence type="ECO:0000259" key="3">
    <source>
        <dbReference type="Pfam" id="PF01055"/>
    </source>
</evidence>
<dbReference type="InterPro" id="IPR017853">
    <property type="entry name" value="GH"/>
</dbReference>
<dbReference type="Gene3D" id="2.60.40.1180">
    <property type="entry name" value="Golgi alpha-mannosidase II"/>
    <property type="match status" value="2"/>
</dbReference>
<feature type="domain" description="Glycosyl hydrolase family 31 C-terminal" evidence="6">
    <location>
        <begin position="635"/>
        <end position="719"/>
    </location>
</feature>
<dbReference type="PANTHER" id="PTHR43863:SF2">
    <property type="entry name" value="MALTASE-GLUCOAMYLASE"/>
    <property type="match status" value="1"/>
</dbReference>
<dbReference type="GO" id="GO:0030246">
    <property type="term" value="F:carbohydrate binding"/>
    <property type="evidence" value="ECO:0007669"/>
    <property type="project" value="InterPro"/>
</dbReference>
<accession>A0AA37SWA7</accession>
<dbReference type="InterPro" id="IPR048395">
    <property type="entry name" value="Glyco_hydro_31_C"/>
</dbReference>
<evidence type="ECO:0000259" key="5">
    <source>
        <dbReference type="Pfam" id="PF17137"/>
    </source>
</evidence>
<gene>
    <name evidence="7" type="ORF">GCM10007852_04720</name>
</gene>
<dbReference type="Pfam" id="PF21365">
    <property type="entry name" value="Glyco_hydro_31_3rd"/>
    <property type="match status" value="1"/>
</dbReference>
<dbReference type="AlphaFoldDB" id="A0AA37SWA7"/>
<comment type="similarity">
    <text evidence="1 2">Belongs to the glycosyl hydrolase 31 family.</text>
</comment>
<dbReference type="SUPFAM" id="SSF51011">
    <property type="entry name" value="Glycosyl hydrolase domain"/>
    <property type="match status" value="1"/>
</dbReference>
<dbReference type="Pfam" id="PF13802">
    <property type="entry name" value="Gal_mutarotas_2"/>
    <property type="match status" value="1"/>
</dbReference>
<feature type="domain" description="Glycoside hydrolase family 31 N-terminal" evidence="4">
    <location>
        <begin position="77"/>
        <end position="260"/>
    </location>
</feature>
<dbReference type="InterPro" id="IPR051816">
    <property type="entry name" value="Glycosyl_Hydrolase_31"/>
</dbReference>
<dbReference type="Pfam" id="PF17137">
    <property type="entry name" value="DUF5110"/>
    <property type="match status" value="1"/>
</dbReference>
<dbReference type="InterPro" id="IPR011013">
    <property type="entry name" value="Gal_mutarotase_sf_dom"/>
</dbReference>
<organism evidence="7 8">
    <name type="scientific">Agaribacter marinus</name>
    <dbReference type="NCBI Taxonomy" id="1431249"/>
    <lineage>
        <taxon>Bacteria</taxon>
        <taxon>Pseudomonadati</taxon>
        <taxon>Pseudomonadota</taxon>
        <taxon>Gammaproteobacteria</taxon>
        <taxon>Alteromonadales</taxon>
        <taxon>Alteromonadaceae</taxon>
        <taxon>Agaribacter</taxon>
    </lineage>
</organism>
<dbReference type="Gene3D" id="3.20.20.80">
    <property type="entry name" value="Glycosidases"/>
    <property type="match status" value="1"/>
</dbReference>
<keyword evidence="2" id="KW-0378">Hydrolase</keyword>
<proteinExistence type="inferred from homology"/>